<reference evidence="2 3" key="1">
    <citation type="submission" date="2017-11" db="EMBL/GenBank/DDBJ databases">
        <title>De-novo sequencing of pomegranate (Punica granatum L.) genome.</title>
        <authorList>
            <person name="Akparov Z."/>
            <person name="Amiraslanov A."/>
            <person name="Hajiyeva S."/>
            <person name="Abbasov M."/>
            <person name="Kaur K."/>
            <person name="Hamwieh A."/>
            <person name="Solovyev V."/>
            <person name="Salamov A."/>
            <person name="Braich B."/>
            <person name="Kosarev P."/>
            <person name="Mahmoud A."/>
            <person name="Hajiyev E."/>
            <person name="Babayeva S."/>
            <person name="Izzatullayeva V."/>
            <person name="Mammadov A."/>
            <person name="Mammadov A."/>
            <person name="Sharifova S."/>
            <person name="Ojaghi J."/>
            <person name="Eynullazada K."/>
            <person name="Bayramov B."/>
            <person name="Abdulazimova A."/>
            <person name="Shahmuradov I."/>
        </authorList>
    </citation>
    <scope>NUCLEOTIDE SEQUENCE [LARGE SCALE GENOMIC DNA]</scope>
    <source>
        <strain evidence="3">cv. AG2017</strain>
        <tissue evidence="2">Leaf</tissue>
    </source>
</reference>
<gene>
    <name evidence="2" type="ORF">CRG98_007721</name>
</gene>
<feature type="region of interest" description="Disordered" evidence="1">
    <location>
        <begin position="665"/>
        <end position="691"/>
    </location>
</feature>
<keyword evidence="3" id="KW-1185">Reference proteome</keyword>
<evidence type="ECO:0000256" key="1">
    <source>
        <dbReference type="SAM" id="MobiDB-lite"/>
    </source>
</evidence>
<name>A0A2I0KTR9_PUNGR</name>
<feature type="compositionally biased region" description="Polar residues" evidence="1">
    <location>
        <begin position="519"/>
        <end position="528"/>
    </location>
</feature>
<proteinExistence type="predicted"/>
<dbReference type="EMBL" id="PGOL01000355">
    <property type="protein sequence ID" value="PKI71862.1"/>
    <property type="molecule type" value="Genomic_DNA"/>
</dbReference>
<evidence type="ECO:0000313" key="2">
    <source>
        <dbReference type="EMBL" id="PKI71862.1"/>
    </source>
</evidence>
<protein>
    <submittedName>
        <fullName evidence="2">Uncharacterized protein</fullName>
    </submittedName>
</protein>
<feature type="compositionally biased region" description="Low complexity" evidence="1">
    <location>
        <begin position="1"/>
        <end position="12"/>
    </location>
</feature>
<feature type="region of interest" description="Disordered" evidence="1">
    <location>
        <begin position="510"/>
        <end position="534"/>
    </location>
</feature>
<organism evidence="2 3">
    <name type="scientific">Punica granatum</name>
    <name type="common">Pomegranate</name>
    <dbReference type="NCBI Taxonomy" id="22663"/>
    <lineage>
        <taxon>Eukaryota</taxon>
        <taxon>Viridiplantae</taxon>
        <taxon>Streptophyta</taxon>
        <taxon>Embryophyta</taxon>
        <taxon>Tracheophyta</taxon>
        <taxon>Spermatophyta</taxon>
        <taxon>Magnoliopsida</taxon>
        <taxon>eudicotyledons</taxon>
        <taxon>Gunneridae</taxon>
        <taxon>Pentapetalae</taxon>
        <taxon>rosids</taxon>
        <taxon>malvids</taxon>
        <taxon>Myrtales</taxon>
        <taxon>Lythraceae</taxon>
        <taxon>Punica</taxon>
    </lineage>
</organism>
<feature type="compositionally biased region" description="Basic and acidic residues" evidence="1">
    <location>
        <begin position="114"/>
        <end position="149"/>
    </location>
</feature>
<feature type="region of interest" description="Disordered" evidence="1">
    <location>
        <begin position="1"/>
        <end position="150"/>
    </location>
</feature>
<comment type="caution">
    <text evidence="2">The sequence shown here is derived from an EMBL/GenBank/DDBJ whole genome shotgun (WGS) entry which is preliminary data.</text>
</comment>
<feature type="compositionally biased region" description="Basic and acidic residues" evidence="1">
    <location>
        <begin position="65"/>
        <end position="76"/>
    </location>
</feature>
<evidence type="ECO:0000313" key="3">
    <source>
        <dbReference type="Proteomes" id="UP000233551"/>
    </source>
</evidence>
<dbReference type="AlphaFoldDB" id="A0A2I0KTR9"/>
<accession>A0A2I0KTR9</accession>
<dbReference type="Proteomes" id="UP000233551">
    <property type="component" value="Unassembled WGS sequence"/>
</dbReference>
<sequence>MGNEMGNNNTTGLREEENSILPEPPGKSSPGSSCEDDKIVENQLISMGKADDLHGEIKSQGNTDVSEKKSERREQPEAPPPEAVKLGVGETEEGGNETTLLTENSGNDGSLLGDDVRVETDHQFESEDLSTKDDPKLETPVDCKGDPKEPTITLERVNDICRESNLMENGNMQESGYSSNATADFAAEAILQSSKGAEEMDLESNEILHQEGNQMENVTVSLTLEFPNGKGGILEEIKESGYSSNVITGFAPEAILESSQSTEEMDQENNEVLHSEGNLMENATVSLASELPDGKEGISKEMKESGYLSNMIGDFALEGNLESPKRAKEMDLANNEVLHLQDNQAENVSVSRTSRFPDDGGISKEIKVTESESIGKLHEEEGDTDGQKGLIDEVKAALGSDESNHQPQCDEVLCLDCANNDGNTSTDIRLFHCVNHKQCQVEADIVAENGFRVDASSEASGAVILDSDCEEDESTERFILLAKQGAVEAPYLVGVEGKEIAEPFVPCPEAKQYDDEESQSSATSNSTDLKSEASVSDFEFEKPRIDLAECPGTSLGFIIETKALENGDGSQSTIIQLSGILNGEQEAEEAKERLSSVSDSGSMNGDIFPKMHKSPSFGLDVQPESDQTPLLFQDKAEISIPTPQEKAATVERSDSEMSKAPFLRSMSREENEEQEPGIAATPLKQDNHRGKEKPRQCLWSAPWFLECQLQRGLPSTRALLANNHLFASRSCSKFQVSETFPFPESL</sequence>